<organism evidence="14 15">
    <name type="scientific">Caulobacter vibrioides</name>
    <name type="common">Caulobacter crescentus</name>
    <dbReference type="NCBI Taxonomy" id="155892"/>
    <lineage>
        <taxon>Bacteria</taxon>
        <taxon>Pseudomonadati</taxon>
        <taxon>Pseudomonadota</taxon>
        <taxon>Alphaproteobacteria</taxon>
        <taxon>Caulobacterales</taxon>
        <taxon>Caulobacteraceae</taxon>
        <taxon>Caulobacter</taxon>
    </lineage>
</organism>
<dbReference type="GO" id="GO:0046583">
    <property type="term" value="F:monoatomic cation efflux transmembrane transporter activity"/>
    <property type="evidence" value="ECO:0007669"/>
    <property type="project" value="TreeGrafter"/>
</dbReference>
<evidence type="ECO:0000256" key="13">
    <source>
        <dbReference type="RuleBase" id="RU362101"/>
    </source>
</evidence>
<dbReference type="GO" id="GO:0032025">
    <property type="term" value="P:response to cobalt ion"/>
    <property type="evidence" value="ECO:0007669"/>
    <property type="project" value="TreeGrafter"/>
</dbReference>
<evidence type="ECO:0000256" key="3">
    <source>
        <dbReference type="ARBA" id="ARBA00022426"/>
    </source>
</evidence>
<evidence type="ECO:0000256" key="10">
    <source>
        <dbReference type="ARBA" id="ARBA00023112"/>
    </source>
</evidence>
<evidence type="ECO:0000256" key="4">
    <source>
        <dbReference type="ARBA" id="ARBA00022448"/>
    </source>
</evidence>
<dbReference type="GO" id="GO:0010045">
    <property type="term" value="P:response to nickel cation"/>
    <property type="evidence" value="ECO:0007669"/>
    <property type="project" value="TreeGrafter"/>
</dbReference>
<dbReference type="InterPro" id="IPR051224">
    <property type="entry name" value="NiCoT_RcnA"/>
</dbReference>
<keyword evidence="3" id="KW-0171">Cobalt transport</keyword>
<accession>A0A258D8N3</accession>
<feature type="non-terminal residue" evidence="14">
    <location>
        <position position="1"/>
    </location>
</feature>
<dbReference type="InterPro" id="IPR011541">
    <property type="entry name" value="Ni/Co_transpt_high_affinity"/>
</dbReference>
<evidence type="ECO:0000313" key="14">
    <source>
        <dbReference type="EMBL" id="OYX03683.1"/>
    </source>
</evidence>
<keyword evidence="11 13" id="KW-0472">Membrane</keyword>
<dbReference type="Pfam" id="PF03824">
    <property type="entry name" value="NicO"/>
    <property type="match status" value="1"/>
</dbReference>
<comment type="similarity">
    <text evidence="13">Belongs to the NiCoT transporter (TC 2.A.52) family.</text>
</comment>
<evidence type="ECO:0000256" key="6">
    <source>
        <dbReference type="ARBA" id="ARBA00022596"/>
    </source>
</evidence>
<evidence type="ECO:0000256" key="7">
    <source>
        <dbReference type="ARBA" id="ARBA00022692"/>
    </source>
</evidence>
<evidence type="ECO:0000256" key="2">
    <source>
        <dbReference type="ARBA" id="ARBA00004651"/>
    </source>
</evidence>
<keyword evidence="4 13" id="KW-0813">Transport</keyword>
<keyword evidence="12" id="KW-0170">Cobalt</keyword>
<comment type="caution">
    <text evidence="14">The sequence shown here is derived from an EMBL/GenBank/DDBJ whole genome shotgun (WGS) entry which is preliminary data.</text>
</comment>
<evidence type="ECO:0000256" key="11">
    <source>
        <dbReference type="ARBA" id="ARBA00023136"/>
    </source>
</evidence>
<keyword evidence="6" id="KW-0533">Nickel</keyword>
<keyword evidence="10" id="KW-0921">Nickel transport</keyword>
<comment type="function">
    <text evidence="1">Efflux system for nickel and cobalt.</text>
</comment>
<evidence type="ECO:0000256" key="9">
    <source>
        <dbReference type="ARBA" id="ARBA00023065"/>
    </source>
</evidence>
<dbReference type="PANTHER" id="PTHR40659">
    <property type="entry name" value="NICKEL/COBALT EFFLUX SYSTEM RCNA"/>
    <property type="match status" value="1"/>
</dbReference>
<keyword evidence="7 13" id="KW-0812">Transmembrane</keyword>
<dbReference type="NCBIfam" id="NF007454">
    <property type="entry name" value="PRK10019.1"/>
    <property type="match status" value="1"/>
</dbReference>
<evidence type="ECO:0000256" key="5">
    <source>
        <dbReference type="ARBA" id="ARBA00022475"/>
    </source>
</evidence>
<dbReference type="AlphaFoldDB" id="A0A258D8N3"/>
<feature type="transmembrane region" description="Helical" evidence="13">
    <location>
        <begin position="150"/>
        <end position="175"/>
    </location>
</feature>
<evidence type="ECO:0000256" key="8">
    <source>
        <dbReference type="ARBA" id="ARBA00022989"/>
    </source>
</evidence>
<dbReference type="GO" id="GO:0006824">
    <property type="term" value="P:cobalt ion transport"/>
    <property type="evidence" value="ECO:0007669"/>
    <property type="project" value="UniProtKB-KW"/>
</dbReference>
<protein>
    <recommendedName>
        <fullName evidence="13">Nickel/cobalt efflux system</fullName>
    </recommendedName>
</protein>
<reference evidence="14 15" key="1">
    <citation type="submission" date="2017-03" db="EMBL/GenBank/DDBJ databases">
        <title>Lifting the veil on microbial sulfur biogeochemistry in mining wastewaters.</title>
        <authorList>
            <person name="Kantor R.S."/>
            <person name="Colenbrander Nelson T."/>
            <person name="Marshall S."/>
            <person name="Bennett D."/>
            <person name="Apte S."/>
            <person name="Camacho D."/>
            <person name="Thomas B.C."/>
            <person name="Warren L.A."/>
            <person name="Banfield J.F."/>
        </authorList>
    </citation>
    <scope>NUCLEOTIDE SEQUENCE [LARGE SCALE GENOMIC DNA]</scope>
    <source>
        <strain evidence="14">32-67-7</strain>
    </source>
</reference>
<comment type="caution">
    <text evidence="13">Lacks conserved residue(s) required for the propagation of feature annotation.</text>
</comment>
<sequence>FRLAARTGHLPRASEVTVTTTREDGARQVFKFAVRDGLAKDGFLESTTPIPEPHTFSARLSIAHGHHSHDFDVDYSEDGHHHDHDGLDVSSPGFQDAHARAHANDIKRRFAGRDVTTGQIILFGLTGGLIPCPAAITVLLLCLQLKQVALGATLVLCFSIGLAVTMVSVGVLAALGVRHAEKRFSGAFAAFARRAPYASGLLITLVGLILAAQALRGIMA</sequence>
<dbReference type="PANTHER" id="PTHR40659:SF1">
    <property type="entry name" value="NICKEL_COBALT EFFLUX SYSTEM RCNA"/>
    <property type="match status" value="1"/>
</dbReference>
<name>A0A258D8N3_CAUVI</name>
<evidence type="ECO:0000256" key="12">
    <source>
        <dbReference type="ARBA" id="ARBA00023285"/>
    </source>
</evidence>
<keyword evidence="5" id="KW-1003">Cell membrane</keyword>
<dbReference type="EMBL" id="NCDQ01000128">
    <property type="protein sequence ID" value="OYX03683.1"/>
    <property type="molecule type" value="Genomic_DNA"/>
</dbReference>
<comment type="subcellular location">
    <subcellularLocation>
        <location evidence="2 13">Cell membrane</location>
        <topology evidence="2 13">Multi-pass membrane protein</topology>
    </subcellularLocation>
</comment>
<evidence type="ECO:0000313" key="15">
    <source>
        <dbReference type="Proteomes" id="UP000215616"/>
    </source>
</evidence>
<dbReference type="GO" id="GO:0015099">
    <property type="term" value="F:nickel cation transmembrane transporter activity"/>
    <property type="evidence" value="ECO:0007669"/>
    <property type="project" value="UniProtKB-UniRule"/>
</dbReference>
<feature type="transmembrane region" description="Helical" evidence="13">
    <location>
        <begin position="195"/>
        <end position="215"/>
    </location>
</feature>
<proteinExistence type="inferred from homology"/>
<gene>
    <name evidence="14" type="ORF">B7Z12_09465</name>
</gene>
<evidence type="ECO:0000256" key="1">
    <source>
        <dbReference type="ARBA" id="ARBA00002510"/>
    </source>
</evidence>
<feature type="transmembrane region" description="Helical" evidence="13">
    <location>
        <begin position="120"/>
        <end position="143"/>
    </location>
</feature>
<keyword evidence="9" id="KW-0406">Ion transport</keyword>
<dbReference type="Proteomes" id="UP000215616">
    <property type="component" value="Unassembled WGS sequence"/>
</dbReference>
<keyword evidence="8 13" id="KW-1133">Transmembrane helix</keyword>
<dbReference type="GO" id="GO:0005886">
    <property type="term" value="C:plasma membrane"/>
    <property type="evidence" value="ECO:0007669"/>
    <property type="project" value="UniProtKB-SubCell"/>
</dbReference>